<evidence type="ECO:0000256" key="1">
    <source>
        <dbReference type="SAM" id="SignalP"/>
    </source>
</evidence>
<dbReference type="RefSeq" id="WP_190148704.1">
    <property type="nucleotide sequence ID" value="NZ_BMTL01000006.1"/>
</dbReference>
<organism evidence="2 3">
    <name type="scientific">Streptomyces humidus</name>
    <dbReference type="NCBI Taxonomy" id="52259"/>
    <lineage>
        <taxon>Bacteria</taxon>
        <taxon>Bacillati</taxon>
        <taxon>Actinomycetota</taxon>
        <taxon>Actinomycetes</taxon>
        <taxon>Kitasatosporales</taxon>
        <taxon>Streptomycetaceae</taxon>
        <taxon>Streptomyces</taxon>
    </lineage>
</organism>
<keyword evidence="1" id="KW-0732">Signal</keyword>
<reference evidence="2" key="2">
    <citation type="submission" date="2020-09" db="EMBL/GenBank/DDBJ databases">
        <authorList>
            <person name="Sun Q."/>
            <person name="Ohkuma M."/>
        </authorList>
    </citation>
    <scope>NUCLEOTIDE SEQUENCE</scope>
    <source>
        <strain evidence="2">JCM 4386</strain>
    </source>
</reference>
<dbReference type="EMBL" id="BMTL01000006">
    <property type="protein sequence ID" value="GGR79085.1"/>
    <property type="molecule type" value="Genomic_DNA"/>
</dbReference>
<evidence type="ECO:0000313" key="2">
    <source>
        <dbReference type="EMBL" id="GGR79085.1"/>
    </source>
</evidence>
<reference evidence="2" key="1">
    <citation type="journal article" date="2014" name="Int. J. Syst. Evol. Microbiol.">
        <title>Complete genome sequence of Corynebacterium casei LMG S-19264T (=DSM 44701T), isolated from a smear-ripened cheese.</title>
        <authorList>
            <consortium name="US DOE Joint Genome Institute (JGI-PGF)"/>
            <person name="Walter F."/>
            <person name="Albersmeier A."/>
            <person name="Kalinowski J."/>
            <person name="Ruckert C."/>
        </authorList>
    </citation>
    <scope>NUCLEOTIDE SEQUENCE</scope>
    <source>
        <strain evidence="2">JCM 4386</strain>
    </source>
</reference>
<protein>
    <submittedName>
        <fullName evidence="2">Uncharacterized protein</fullName>
    </submittedName>
</protein>
<dbReference type="InterPro" id="IPR006311">
    <property type="entry name" value="TAT_signal"/>
</dbReference>
<name>A0A918FTF3_9ACTN</name>
<dbReference type="PROSITE" id="PS51318">
    <property type="entry name" value="TAT"/>
    <property type="match status" value="1"/>
</dbReference>
<accession>A0A918FTF3</accession>
<keyword evidence="3" id="KW-1185">Reference proteome</keyword>
<evidence type="ECO:0000313" key="3">
    <source>
        <dbReference type="Proteomes" id="UP000606194"/>
    </source>
</evidence>
<dbReference type="Proteomes" id="UP000606194">
    <property type="component" value="Unassembled WGS sequence"/>
</dbReference>
<comment type="caution">
    <text evidence="2">The sequence shown here is derived from an EMBL/GenBank/DDBJ whole genome shotgun (WGS) entry which is preliminary data.</text>
</comment>
<dbReference type="AlphaFoldDB" id="A0A918FTF3"/>
<gene>
    <name evidence="2" type="ORF">GCM10010269_17900</name>
</gene>
<feature type="chain" id="PRO_5036972932" evidence="1">
    <location>
        <begin position="30"/>
        <end position="110"/>
    </location>
</feature>
<feature type="signal peptide" evidence="1">
    <location>
        <begin position="1"/>
        <end position="29"/>
    </location>
</feature>
<proteinExistence type="predicted"/>
<sequence>MYLLRRSAVAAAAASAALILGAAAAPASAATGGADAVHRGSASCVNYSWGDGTATWTVYYHSTCDATAQFWVKTGATSVFETCITVKPDAKGSKVFYNKPLSFGYKKGSC</sequence>